<evidence type="ECO:0000256" key="9">
    <source>
        <dbReference type="ARBA" id="ARBA00022842"/>
    </source>
</evidence>
<evidence type="ECO:0000256" key="4">
    <source>
        <dbReference type="ARBA" id="ARBA00022695"/>
    </source>
</evidence>
<dbReference type="GO" id="GO:0003899">
    <property type="term" value="F:DNA-directed RNA polymerase activity"/>
    <property type="evidence" value="ECO:0007669"/>
    <property type="project" value="UniProtKB-UniRule"/>
</dbReference>
<evidence type="ECO:0000313" key="18">
    <source>
        <dbReference type="Proteomes" id="UP000315395"/>
    </source>
</evidence>
<dbReference type="RefSeq" id="WP_143783676.1">
    <property type="nucleotide sequence ID" value="NZ_CP041616.1"/>
</dbReference>
<evidence type="ECO:0000256" key="7">
    <source>
        <dbReference type="ARBA" id="ARBA00022771"/>
    </source>
</evidence>
<keyword evidence="4 12" id="KW-0548">Nucleotidyltransferase</keyword>
<evidence type="ECO:0000256" key="2">
    <source>
        <dbReference type="ARBA" id="ARBA00022515"/>
    </source>
</evidence>
<dbReference type="InterPro" id="IPR006171">
    <property type="entry name" value="TOPRIM_dom"/>
</dbReference>
<dbReference type="PIRSF" id="PIRSF002811">
    <property type="entry name" value="DnaG"/>
    <property type="match status" value="1"/>
</dbReference>
<comment type="domain">
    <text evidence="12">Contains an N-terminal zinc-binding domain, a central core domain that contains the primase activity, and a C-terminal DnaB-binding domain.</text>
</comment>
<keyword evidence="8 12" id="KW-0862">Zinc</keyword>
<dbReference type="GO" id="GO:0000428">
    <property type="term" value="C:DNA-directed RNA polymerase complex"/>
    <property type="evidence" value="ECO:0007669"/>
    <property type="project" value="UniProtKB-KW"/>
</dbReference>
<evidence type="ECO:0000256" key="5">
    <source>
        <dbReference type="ARBA" id="ARBA00022705"/>
    </source>
</evidence>
<reference evidence="17 18" key="1">
    <citation type="submission" date="2019-07" db="EMBL/GenBank/DDBJ databases">
        <title>complete genome sequencing of Ornithinimicrobium sp. H23M54.</title>
        <authorList>
            <person name="Bae J.-W."/>
            <person name="Lee S.-Y."/>
        </authorList>
    </citation>
    <scope>NUCLEOTIDE SEQUENCE [LARGE SCALE GENOMIC DNA]</scope>
    <source>
        <strain evidence="17 18">H23M54</strain>
    </source>
</reference>
<dbReference type="Pfam" id="PF01807">
    <property type="entry name" value="Zn_ribbon_DnaG"/>
    <property type="match status" value="1"/>
</dbReference>
<evidence type="ECO:0000259" key="16">
    <source>
        <dbReference type="PROSITE" id="PS50880"/>
    </source>
</evidence>
<organism evidence="17 18">
    <name type="scientific">Ornithinimicrobium ciconiae</name>
    <dbReference type="NCBI Taxonomy" id="2594265"/>
    <lineage>
        <taxon>Bacteria</taxon>
        <taxon>Bacillati</taxon>
        <taxon>Actinomycetota</taxon>
        <taxon>Actinomycetes</taxon>
        <taxon>Micrococcales</taxon>
        <taxon>Ornithinimicrobiaceae</taxon>
        <taxon>Ornithinimicrobium</taxon>
    </lineage>
</organism>
<dbReference type="HAMAP" id="MF_00974">
    <property type="entry name" value="DNA_primase_DnaG"/>
    <property type="match status" value="1"/>
</dbReference>
<dbReference type="GO" id="GO:0005737">
    <property type="term" value="C:cytoplasm"/>
    <property type="evidence" value="ECO:0007669"/>
    <property type="project" value="TreeGrafter"/>
</dbReference>
<dbReference type="Pfam" id="PF10410">
    <property type="entry name" value="DnaB_bind"/>
    <property type="match status" value="1"/>
</dbReference>
<comment type="catalytic activity">
    <reaction evidence="12">
        <text>ssDNA + n NTP = ssDNA/pppN(pN)n-1 hybrid + (n-1) diphosphate.</text>
        <dbReference type="EC" id="2.7.7.101"/>
    </reaction>
</comment>
<evidence type="ECO:0000256" key="11">
    <source>
        <dbReference type="ARBA" id="ARBA00023163"/>
    </source>
</evidence>
<feature type="domain" description="Toprim" evidence="16">
    <location>
        <begin position="268"/>
        <end position="368"/>
    </location>
</feature>
<dbReference type="Pfam" id="PF13662">
    <property type="entry name" value="Toprim_4"/>
    <property type="match status" value="1"/>
</dbReference>
<dbReference type="PROSITE" id="PS50880">
    <property type="entry name" value="TOPRIM"/>
    <property type="match status" value="1"/>
</dbReference>
<keyword evidence="10 12" id="KW-0238">DNA-binding</keyword>
<dbReference type="GO" id="GO:1990077">
    <property type="term" value="C:primosome complex"/>
    <property type="evidence" value="ECO:0007669"/>
    <property type="project" value="UniProtKB-KW"/>
</dbReference>
<keyword evidence="3 12" id="KW-0808">Transferase</keyword>
<dbReference type="GO" id="GO:0006269">
    <property type="term" value="P:DNA replication, synthesis of primer"/>
    <property type="evidence" value="ECO:0007669"/>
    <property type="project" value="UniProtKB-UniRule"/>
</dbReference>
<dbReference type="Proteomes" id="UP000315395">
    <property type="component" value="Chromosome"/>
</dbReference>
<evidence type="ECO:0000256" key="6">
    <source>
        <dbReference type="ARBA" id="ARBA00022723"/>
    </source>
</evidence>
<evidence type="ECO:0000256" key="12">
    <source>
        <dbReference type="HAMAP-Rule" id="MF_00974"/>
    </source>
</evidence>
<dbReference type="EMBL" id="CP041616">
    <property type="protein sequence ID" value="QDO88999.1"/>
    <property type="molecule type" value="Genomic_DNA"/>
</dbReference>
<accession>A0A516GBU7</accession>
<comment type="cofactor">
    <cofactor evidence="12 13 14">
        <name>Zn(2+)</name>
        <dbReference type="ChEBI" id="CHEBI:29105"/>
    </cofactor>
    <text evidence="12 13 14">Binds 1 zinc ion per monomer.</text>
</comment>
<evidence type="ECO:0000256" key="13">
    <source>
        <dbReference type="PIRNR" id="PIRNR002811"/>
    </source>
</evidence>
<dbReference type="SMART" id="SM00400">
    <property type="entry name" value="ZnF_CHCC"/>
    <property type="match status" value="1"/>
</dbReference>
<sequence>MAGLIRPEDVQTVKERTSIEDVVREHVTLRPGGTGSLKGLCPFHDEKTPSFNIRPAVGAWHCFGCGEGGDVISFVMKIDHLTFAEAVERLAGKLGMELRYAEGTGGRGRRDGEGGLGRRARLVEAHRAAAEFYASAFAESPEGQTARDFLLAKGFGLDDAARFQVGYAPQSGEALTRHLRAKEFTDDELVIAGLSGRSSRGLYDRFRGRVLWPIRDITGDTVGFGARRIFEDDRIQAKYLNTSETPIYRKTSVLYGLDLAKKPMAEQRRAVVVEGYTDVMACHLAGVDTAVATCGTAFGVDHIKMLRRILRDEAGLSPARVIFTFDGDAAGQKAAMRAFREDQRWASQSYVAVAPAGQDPNDLRLSGGDEPVRELIEDAVPLFEFAIRSTIAPYDLDRAEERVSAMRAAAPILAGIRDPALRPEYVRTVAGWLGMPVERVGSEAARAGRSSQGRSGPRGASPQRPGGQNGWAPQHAGPPHPGPPQDGPQYDGPPEDGPPYDGPPEDGPPEQQRLPRPDLRDPLVSAERQLLQVVLQYPGTVAPEALTQLPSDGMRAPAHRAVLEGVRSGGGLAAARTMSSQGWAAAVSTATSEAARPLVHELAVATLPVRLDAGTGQPPQRYVESLVSRVVEAGVARRISDALSALQRAEPGSPEERAKNEELTMLYRERARLRAGME</sequence>
<evidence type="ECO:0000256" key="10">
    <source>
        <dbReference type="ARBA" id="ARBA00023125"/>
    </source>
</evidence>
<gene>
    <name evidence="12" type="primary">dnaG</name>
    <name evidence="17" type="ORF">FNH13_12260</name>
</gene>
<dbReference type="InterPro" id="IPR037068">
    <property type="entry name" value="DNA_primase_core_N_sf"/>
</dbReference>
<dbReference type="EC" id="2.7.7.101" evidence="12"/>
<dbReference type="Pfam" id="PF08275">
    <property type="entry name" value="DNAG_N"/>
    <property type="match status" value="1"/>
</dbReference>
<evidence type="ECO:0000256" key="8">
    <source>
        <dbReference type="ARBA" id="ARBA00022833"/>
    </source>
</evidence>
<name>A0A516GBU7_9MICO</name>
<dbReference type="InterPro" id="IPR030846">
    <property type="entry name" value="DnaG_bac"/>
</dbReference>
<evidence type="ECO:0000313" key="17">
    <source>
        <dbReference type="EMBL" id="QDO88999.1"/>
    </source>
</evidence>
<keyword evidence="18" id="KW-1185">Reference proteome</keyword>
<keyword evidence="6 12" id="KW-0479">Metal-binding</keyword>
<dbReference type="KEGG" id="orz:FNH13_12260"/>
<dbReference type="InterPro" id="IPR013264">
    <property type="entry name" value="DNAG_N"/>
</dbReference>
<dbReference type="Gene3D" id="3.90.980.10">
    <property type="entry name" value="DNA primase, catalytic core, N-terminal domain"/>
    <property type="match status" value="1"/>
</dbReference>
<keyword evidence="2 12" id="KW-0639">Primosome</keyword>
<keyword evidence="7 12" id="KW-0863">Zinc-finger</keyword>
<dbReference type="FunFam" id="3.90.580.10:FF:000001">
    <property type="entry name" value="DNA primase"/>
    <property type="match status" value="1"/>
</dbReference>
<dbReference type="InterPro" id="IPR006295">
    <property type="entry name" value="DNA_primase_DnaG"/>
</dbReference>
<evidence type="ECO:0000256" key="3">
    <source>
        <dbReference type="ARBA" id="ARBA00022679"/>
    </source>
</evidence>
<dbReference type="InterPro" id="IPR050219">
    <property type="entry name" value="DnaG_primase"/>
</dbReference>
<dbReference type="Pfam" id="PF08278">
    <property type="entry name" value="DnaG_DnaB_bind"/>
    <property type="match status" value="1"/>
</dbReference>
<dbReference type="InterPro" id="IPR013173">
    <property type="entry name" value="DNA_primase_DnaG_DnaB-bd_dom"/>
</dbReference>
<feature type="zinc finger region" description="CHC2-type" evidence="12 14">
    <location>
        <begin position="41"/>
        <end position="65"/>
    </location>
</feature>
<dbReference type="GO" id="GO:0003677">
    <property type="term" value="F:DNA binding"/>
    <property type="evidence" value="ECO:0007669"/>
    <property type="project" value="UniProtKB-KW"/>
</dbReference>
<dbReference type="OrthoDB" id="9803773at2"/>
<keyword evidence="9" id="KW-0460">Magnesium</keyword>
<feature type="compositionally biased region" description="Pro residues" evidence="15">
    <location>
        <begin position="476"/>
        <end position="486"/>
    </location>
</feature>
<dbReference type="PANTHER" id="PTHR30313:SF2">
    <property type="entry name" value="DNA PRIMASE"/>
    <property type="match status" value="1"/>
</dbReference>
<evidence type="ECO:0000256" key="14">
    <source>
        <dbReference type="PIRSR" id="PIRSR002811-1"/>
    </source>
</evidence>
<dbReference type="InterPro" id="IPR036977">
    <property type="entry name" value="DNA_primase_Znf_CHC2"/>
</dbReference>
<keyword evidence="11 12" id="KW-0804">Transcription</keyword>
<keyword evidence="5 12" id="KW-0235">DNA replication</keyword>
<dbReference type="Gene3D" id="3.90.580.10">
    <property type="entry name" value="Zinc finger, CHC2-type domain"/>
    <property type="match status" value="1"/>
</dbReference>
<dbReference type="SUPFAM" id="SSF56731">
    <property type="entry name" value="DNA primase core"/>
    <property type="match status" value="1"/>
</dbReference>
<dbReference type="InterPro" id="IPR034151">
    <property type="entry name" value="TOPRIM_DnaG_bac"/>
</dbReference>
<keyword evidence="1 12" id="KW-0240">DNA-directed RNA polymerase</keyword>
<comment type="similarity">
    <text evidence="12 13">Belongs to the DnaG primase family.</text>
</comment>
<dbReference type="Gene3D" id="3.40.1360.10">
    <property type="match status" value="1"/>
</dbReference>
<comment type="function">
    <text evidence="12 13">RNA polymerase that catalyzes the synthesis of short RNA molecules used as primers for DNA polymerase during DNA replication.</text>
</comment>
<dbReference type="PANTHER" id="PTHR30313">
    <property type="entry name" value="DNA PRIMASE"/>
    <property type="match status" value="1"/>
</dbReference>
<dbReference type="GO" id="GO:0008270">
    <property type="term" value="F:zinc ion binding"/>
    <property type="evidence" value="ECO:0007669"/>
    <property type="project" value="UniProtKB-UniRule"/>
</dbReference>
<proteinExistence type="inferred from homology"/>
<evidence type="ECO:0000256" key="1">
    <source>
        <dbReference type="ARBA" id="ARBA00022478"/>
    </source>
</evidence>
<dbReference type="NCBIfam" id="TIGR01391">
    <property type="entry name" value="dnaG"/>
    <property type="match status" value="1"/>
</dbReference>
<dbReference type="SUPFAM" id="SSF57783">
    <property type="entry name" value="Zinc beta-ribbon"/>
    <property type="match status" value="1"/>
</dbReference>
<feature type="region of interest" description="Disordered" evidence="15">
    <location>
        <begin position="443"/>
        <end position="518"/>
    </location>
</feature>
<dbReference type="CDD" id="cd03364">
    <property type="entry name" value="TOPRIM_DnaG_primases"/>
    <property type="match status" value="1"/>
</dbReference>
<dbReference type="InterPro" id="IPR002694">
    <property type="entry name" value="Znf_CHC2"/>
</dbReference>
<dbReference type="SMART" id="SM00493">
    <property type="entry name" value="TOPRIM"/>
    <property type="match status" value="1"/>
</dbReference>
<dbReference type="InterPro" id="IPR019475">
    <property type="entry name" value="DNA_primase_DnaB-bd"/>
</dbReference>
<comment type="subunit">
    <text evidence="12">Monomer. Interacts with DnaB.</text>
</comment>
<protein>
    <recommendedName>
        <fullName evidence="12 13">DNA primase</fullName>
        <ecNumber evidence="12">2.7.7.101</ecNumber>
    </recommendedName>
</protein>
<dbReference type="AlphaFoldDB" id="A0A516GBU7"/>
<evidence type="ECO:0000256" key="15">
    <source>
        <dbReference type="SAM" id="MobiDB-lite"/>
    </source>
</evidence>
<feature type="compositionally biased region" description="Low complexity" evidence="15">
    <location>
        <begin position="443"/>
        <end position="461"/>
    </location>
</feature>